<keyword evidence="2" id="KW-1185">Reference proteome</keyword>
<dbReference type="AlphaFoldDB" id="A6NSX8"/>
<organism evidence="1 2">
    <name type="scientific">Pseudoflavonifractor capillosus ATCC 29799</name>
    <dbReference type="NCBI Taxonomy" id="411467"/>
    <lineage>
        <taxon>Bacteria</taxon>
        <taxon>Bacillati</taxon>
        <taxon>Bacillota</taxon>
        <taxon>Clostridia</taxon>
        <taxon>Eubacteriales</taxon>
        <taxon>Oscillospiraceae</taxon>
        <taxon>Pseudoflavonifractor</taxon>
    </lineage>
</organism>
<evidence type="ECO:0000313" key="2">
    <source>
        <dbReference type="Proteomes" id="UP000003639"/>
    </source>
</evidence>
<dbReference type="Proteomes" id="UP000003639">
    <property type="component" value="Unassembled WGS sequence"/>
</dbReference>
<accession>A6NSX8</accession>
<name>A6NSX8_9FIRM</name>
<protein>
    <submittedName>
        <fullName evidence="1">Uncharacterized protein</fullName>
    </submittedName>
</protein>
<reference evidence="1 2" key="2">
    <citation type="submission" date="2007-06" db="EMBL/GenBank/DDBJ databases">
        <title>Draft genome sequence of Pseudoflavonifractor capillosus ATCC 29799.</title>
        <authorList>
            <person name="Sudarsanam P."/>
            <person name="Ley R."/>
            <person name="Guruge J."/>
            <person name="Turnbaugh P.J."/>
            <person name="Mahowald M."/>
            <person name="Liep D."/>
            <person name="Gordon J."/>
        </authorList>
    </citation>
    <scope>NUCLEOTIDE SEQUENCE [LARGE SCALE GENOMIC DNA]</scope>
    <source>
        <strain evidence="1 2">ATCC 29799</strain>
    </source>
</reference>
<reference evidence="1 2" key="1">
    <citation type="submission" date="2007-04" db="EMBL/GenBank/DDBJ databases">
        <authorList>
            <person name="Fulton L."/>
            <person name="Clifton S."/>
            <person name="Fulton B."/>
            <person name="Xu J."/>
            <person name="Minx P."/>
            <person name="Pepin K.H."/>
            <person name="Johnson M."/>
            <person name="Thiruvilangam P."/>
            <person name="Bhonagiri V."/>
            <person name="Nash W.E."/>
            <person name="Mardis E.R."/>
            <person name="Wilson R.K."/>
        </authorList>
    </citation>
    <scope>NUCLEOTIDE SEQUENCE [LARGE SCALE GENOMIC DNA]</scope>
    <source>
        <strain evidence="1 2">ATCC 29799</strain>
    </source>
</reference>
<proteinExistence type="predicted"/>
<sequence>MRRILAALFFSVPVRKKKKNGRFLERMFAFSGRL</sequence>
<evidence type="ECO:0000313" key="1">
    <source>
        <dbReference type="EMBL" id="EDN00541.1"/>
    </source>
</evidence>
<dbReference type="EMBL" id="AAXG02000010">
    <property type="protein sequence ID" value="EDN00541.1"/>
    <property type="molecule type" value="Genomic_DNA"/>
</dbReference>
<dbReference type="STRING" id="411467.BACCAP_01307"/>
<gene>
    <name evidence="1" type="ORF">BACCAP_01307</name>
</gene>
<comment type="caution">
    <text evidence="1">The sequence shown here is derived from an EMBL/GenBank/DDBJ whole genome shotgun (WGS) entry which is preliminary data.</text>
</comment>